<feature type="region of interest" description="Disordered" evidence="1">
    <location>
        <begin position="280"/>
        <end position="387"/>
    </location>
</feature>
<keyword evidence="3" id="KW-1185">Reference proteome</keyword>
<dbReference type="EMBL" id="WIUZ02000004">
    <property type="protein sequence ID" value="KAF9788764.1"/>
    <property type="molecule type" value="Genomic_DNA"/>
</dbReference>
<reference evidence="2" key="1">
    <citation type="journal article" date="2020" name="Nat. Commun.">
        <title>Large-scale genome sequencing of mycorrhizal fungi provides insights into the early evolution of symbiotic traits.</title>
        <authorList>
            <person name="Miyauchi S."/>
            <person name="Kiss E."/>
            <person name="Kuo A."/>
            <person name="Drula E."/>
            <person name="Kohler A."/>
            <person name="Sanchez-Garcia M."/>
            <person name="Morin E."/>
            <person name="Andreopoulos B."/>
            <person name="Barry K.W."/>
            <person name="Bonito G."/>
            <person name="Buee M."/>
            <person name="Carver A."/>
            <person name="Chen C."/>
            <person name="Cichocki N."/>
            <person name="Clum A."/>
            <person name="Culley D."/>
            <person name="Crous P.W."/>
            <person name="Fauchery L."/>
            <person name="Girlanda M."/>
            <person name="Hayes R.D."/>
            <person name="Keri Z."/>
            <person name="LaButti K."/>
            <person name="Lipzen A."/>
            <person name="Lombard V."/>
            <person name="Magnuson J."/>
            <person name="Maillard F."/>
            <person name="Murat C."/>
            <person name="Nolan M."/>
            <person name="Ohm R.A."/>
            <person name="Pangilinan J."/>
            <person name="Pereira M.F."/>
            <person name="Perotto S."/>
            <person name="Peter M."/>
            <person name="Pfister S."/>
            <person name="Riley R."/>
            <person name="Sitrit Y."/>
            <person name="Stielow J.B."/>
            <person name="Szollosi G."/>
            <person name="Zifcakova L."/>
            <person name="Stursova M."/>
            <person name="Spatafora J.W."/>
            <person name="Tedersoo L."/>
            <person name="Vaario L.M."/>
            <person name="Yamada A."/>
            <person name="Yan M."/>
            <person name="Wang P."/>
            <person name="Xu J."/>
            <person name="Bruns T."/>
            <person name="Baldrian P."/>
            <person name="Vilgalys R."/>
            <person name="Dunand C."/>
            <person name="Henrissat B."/>
            <person name="Grigoriev I.V."/>
            <person name="Hibbett D."/>
            <person name="Nagy L.G."/>
            <person name="Martin F.M."/>
        </authorList>
    </citation>
    <scope>NUCLEOTIDE SEQUENCE</scope>
    <source>
        <strain evidence="2">UH-Tt-Lm1</strain>
    </source>
</reference>
<proteinExistence type="predicted"/>
<protein>
    <submittedName>
        <fullName evidence="2">Uncharacterized protein</fullName>
    </submittedName>
</protein>
<feature type="compositionally biased region" description="Acidic residues" evidence="1">
    <location>
        <begin position="538"/>
        <end position="547"/>
    </location>
</feature>
<reference evidence="2" key="2">
    <citation type="submission" date="2020-11" db="EMBL/GenBank/DDBJ databases">
        <authorList>
            <consortium name="DOE Joint Genome Institute"/>
            <person name="Kuo A."/>
            <person name="Miyauchi S."/>
            <person name="Kiss E."/>
            <person name="Drula E."/>
            <person name="Kohler A."/>
            <person name="Sanchez-Garcia M."/>
            <person name="Andreopoulos B."/>
            <person name="Barry K.W."/>
            <person name="Bonito G."/>
            <person name="Buee M."/>
            <person name="Carver A."/>
            <person name="Chen C."/>
            <person name="Cichocki N."/>
            <person name="Clum A."/>
            <person name="Culley D."/>
            <person name="Crous P.W."/>
            <person name="Fauchery L."/>
            <person name="Girlanda M."/>
            <person name="Hayes R."/>
            <person name="Keri Z."/>
            <person name="Labutti K."/>
            <person name="Lipzen A."/>
            <person name="Lombard V."/>
            <person name="Magnuson J."/>
            <person name="Maillard F."/>
            <person name="Morin E."/>
            <person name="Murat C."/>
            <person name="Nolan M."/>
            <person name="Ohm R."/>
            <person name="Pangilinan J."/>
            <person name="Pereira M."/>
            <person name="Perotto S."/>
            <person name="Peter M."/>
            <person name="Riley R."/>
            <person name="Sitrit Y."/>
            <person name="Stielow B."/>
            <person name="Szollosi G."/>
            <person name="Zifcakova L."/>
            <person name="Stursova M."/>
            <person name="Spatafora J.W."/>
            <person name="Tedersoo L."/>
            <person name="Vaario L.-M."/>
            <person name="Yamada A."/>
            <person name="Yan M."/>
            <person name="Wang P."/>
            <person name="Xu J."/>
            <person name="Bruns T."/>
            <person name="Baldrian P."/>
            <person name="Vilgalys R."/>
            <person name="Henrissat B."/>
            <person name="Grigoriev I.V."/>
            <person name="Hibbett D."/>
            <person name="Nagy L.G."/>
            <person name="Martin F.M."/>
        </authorList>
    </citation>
    <scope>NUCLEOTIDE SEQUENCE</scope>
    <source>
        <strain evidence="2">UH-Tt-Lm1</strain>
    </source>
</reference>
<comment type="caution">
    <text evidence="2">The sequence shown here is derived from an EMBL/GenBank/DDBJ whole genome shotgun (WGS) entry which is preliminary data.</text>
</comment>
<evidence type="ECO:0000256" key="1">
    <source>
        <dbReference type="SAM" id="MobiDB-lite"/>
    </source>
</evidence>
<feature type="compositionally biased region" description="Polar residues" evidence="1">
    <location>
        <begin position="434"/>
        <end position="445"/>
    </location>
</feature>
<feature type="region of interest" description="Disordered" evidence="1">
    <location>
        <begin position="403"/>
        <end position="457"/>
    </location>
</feature>
<feature type="compositionally biased region" description="Low complexity" evidence="1">
    <location>
        <begin position="548"/>
        <end position="558"/>
    </location>
</feature>
<feature type="region of interest" description="Disordered" evidence="1">
    <location>
        <begin position="505"/>
        <end position="572"/>
    </location>
</feature>
<feature type="region of interest" description="Disordered" evidence="1">
    <location>
        <begin position="1"/>
        <end position="162"/>
    </location>
</feature>
<feature type="compositionally biased region" description="Basic residues" evidence="1">
    <location>
        <begin position="136"/>
        <end position="151"/>
    </location>
</feature>
<feature type="compositionally biased region" description="Pro residues" evidence="1">
    <location>
        <begin position="104"/>
        <end position="114"/>
    </location>
</feature>
<organism evidence="2 3">
    <name type="scientific">Thelephora terrestris</name>
    <dbReference type="NCBI Taxonomy" id="56493"/>
    <lineage>
        <taxon>Eukaryota</taxon>
        <taxon>Fungi</taxon>
        <taxon>Dikarya</taxon>
        <taxon>Basidiomycota</taxon>
        <taxon>Agaricomycotina</taxon>
        <taxon>Agaricomycetes</taxon>
        <taxon>Thelephorales</taxon>
        <taxon>Thelephoraceae</taxon>
        <taxon>Thelephora</taxon>
    </lineage>
</organism>
<feature type="compositionally biased region" description="Basic and acidic residues" evidence="1">
    <location>
        <begin position="325"/>
        <end position="336"/>
    </location>
</feature>
<gene>
    <name evidence="2" type="ORF">BJ322DRAFT_1019237</name>
</gene>
<evidence type="ECO:0000313" key="2">
    <source>
        <dbReference type="EMBL" id="KAF9788764.1"/>
    </source>
</evidence>
<dbReference type="AlphaFoldDB" id="A0A9P6L981"/>
<sequence length="572" mass="63663">MTPTTRRAAATQGNTGNKGPPQGSQRESARGSGRRSRGVRTSNVARADEEHPPSAAERNVVQPLSTADTSHDRGSDWLQQVAPAPTNLIRNTPFGEPIPQFQRPAPPQPSPNPTDPSVRQARPPPNPPYSHQPRCPPHHSTKHAKPPRTRPRRYESRPKNLSKIGLKKAMELHTTEERRSAYNQFRVSGLLNPLPITNYQLPQEHVRFAMKQCGEGVWIDFDNVPKRFSDWLVDEVRNNPRIPFMDEYGRWAVLDAARGTAGSWRKDLYRRRLREVPENRRYLAANSSKRNPNAPRGARFPARSSKRNRTPAPDHNNHDGNGNDSDDHDHGEDERIPVLPPGPSTTTDSVGFTSHGGPYWDPAPPSNYPTHLASSAPQLPFDDSVQPSPFPYNPLNFPLSDASSSMQHWANPPLLPPISGYPQMQNEHRDPQRQQDTASRVSNQAPPQPFSPGGVGHGILPGYPSMWNAPTPWPYGQQLNANAAVNQHQAEYDSRLLPPAWQYLNTNGRRHQGSGAMNRDDNSDDNCDDEDRHGYGYADDDDNDENNDGLGNSDDGSNPHQRRRGQSSPPGG</sequence>
<accession>A0A9P6L981</accession>
<name>A0A9P6L981_9AGAM</name>
<dbReference type="Proteomes" id="UP000736335">
    <property type="component" value="Unassembled WGS sequence"/>
</dbReference>
<evidence type="ECO:0000313" key="3">
    <source>
        <dbReference type="Proteomes" id="UP000736335"/>
    </source>
</evidence>
<feature type="compositionally biased region" description="Polar residues" evidence="1">
    <location>
        <begin position="1"/>
        <end position="17"/>
    </location>
</feature>
<feature type="compositionally biased region" description="Polar residues" evidence="1">
    <location>
        <begin position="368"/>
        <end position="377"/>
    </location>
</feature>